<sequence length="184" mass="20555">MVLPRPLATRPYFPAPSPPPPPAASPTPPTPRSRSRFSPPSRNRRFAERFRVPEAKLTEATGWEVRSGGLTDEYEPPGSPASANGVAAMKRHGVHMASHRSRLLSASDLEAAKYIFCVTERHKAWIGQVAPEVAGRVETMGKDIPDPWHQEESVYNKCADRIMWEVPKLMEKHFGSSVPEERHQ</sequence>
<gene>
    <name evidence="3" type="ORF">HAND1043_LOCUS19216</name>
</gene>
<feature type="region of interest" description="Disordered" evidence="1">
    <location>
        <begin position="1"/>
        <end position="53"/>
    </location>
</feature>
<accession>A0A7S0UA90</accession>
<dbReference type="SUPFAM" id="SSF52788">
    <property type="entry name" value="Phosphotyrosine protein phosphatases I"/>
    <property type="match status" value="1"/>
</dbReference>
<protein>
    <recommendedName>
        <fullName evidence="2">Phosphotyrosine protein phosphatase I domain-containing protein</fullName>
    </recommendedName>
</protein>
<dbReference type="SMART" id="SM00226">
    <property type="entry name" value="LMWPc"/>
    <property type="match status" value="1"/>
</dbReference>
<feature type="domain" description="Phosphotyrosine protein phosphatase I" evidence="2">
    <location>
        <begin position="54"/>
        <end position="172"/>
    </location>
</feature>
<dbReference type="Gene3D" id="3.40.50.2300">
    <property type="match status" value="1"/>
</dbReference>
<dbReference type="Pfam" id="PF01451">
    <property type="entry name" value="LMWPc"/>
    <property type="match status" value="1"/>
</dbReference>
<feature type="compositionally biased region" description="Pro residues" evidence="1">
    <location>
        <begin position="13"/>
        <end position="31"/>
    </location>
</feature>
<dbReference type="EMBL" id="HBFK01031600">
    <property type="protein sequence ID" value="CAD8752710.1"/>
    <property type="molecule type" value="Transcribed_RNA"/>
</dbReference>
<proteinExistence type="predicted"/>
<reference evidence="3" key="1">
    <citation type="submission" date="2021-01" db="EMBL/GenBank/DDBJ databases">
        <authorList>
            <person name="Corre E."/>
            <person name="Pelletier E."/>
            <person name="Niang G."/>
            <person name="Scheremetjew M."/>
            <person name="Finn R."/>
            <person name="Kale V."/>
            <person name="Holt S."/>
            <person name="Cochrane G."/>
            <person name="Meng A."/>
            <person name="Brown T."/>
            <person name="Cohen L."/>
        </authorList>
    </citation>
    <scope>NUCLEOTIDE SEQUENCE</scope>
    <source>
        <strain evidence="3">CCMP441</strain>
    </source>
</reference>
<dbReference type="InterPro" id="IPR023485">
    <property type="entry name" value="Ptyr_pPase"/>
</dbReference>
<organism evidence="3">
    <name type="scientific">Hemiselmis andersenii</name>
    <name type="common">Cryptophyte alga</name>
    <dbReference type="NCBI Taxonomy" id="464988"/>
    <lineage>
        <taxon>Eukaryota</taxon>
        <taxon>Cryptophyceae</taxon>
        <taxon>Cryptomonadales</taxon>
        <taxon>Hemiselmidaceae</taxon>
        <taxon>Hemiselmis</taxon>
    </lineage>
</organism>
<evidence type="ECO:0000256" key="1">
    <source>
        <dbReference type="SAM" id="MobiDB-lite"/>
    </source>
</evidence>
<dbReference type="InterPro" id="IPR036196">
    <property type="entry name" value="Ptyr_pPase_sf"/>
</dbReference>
<evidence type="ECO:0000259" key="2">
    <source>
        <dbReference type="SMART" id="SM00226"/>
    </source>
</evidence>
<name>A0A7S0UA90_HEMAN</name>
<dbReference type="AlphaFoldDB" id="A0A7S0UA90"/>
<evidence type="ECO:0000313" key="3">
    <source>
        <dbReference type="EMBL" id="CAD8752710.1"/>
    </source>
</evidence>